<accession>A0A8T0B6C1</accession>
<evidence type="ECO:0000256" key="2">
    <source>
        <dbReference type="ARBA" id="ARBA00023136"/>
    </source>
</evidence>
<dbReference type="InterPro" id="IPR007110">
    <property type="entry name" value="Ig-like_dom"/>
</dbReference>
<evidence type="ECO:0000256" key="4">
    <source>
        <dbReference type="SAM" id="Phobius"/>
    </source>
</evidence>
<feature type="chain" id="PRO_5035793767" description="Ig-like domain-containing protein" evidence="5">
    <location>
        <begin position="20"/>
        <end position="394"/>
    </location>
</feature>
<dbReference type="GO" id="GO:0016020">
    <property type="term" value="C:membrane"/>
    <property type="evidence" value="ECO:0007669"/>
    <property type="project" value="UniProtKB-SubCell"/>
</dbReference>
<keyword evidence="2 4" id="KW-0472">Membrane</keyword>
<dbReference type="AlphaFoldDB" id="A0A8T0B6C1"/>
<keyword evidence="5" id="KW-0732">Signal</keyword>
<evidence type="ECO:0000259" key="6">
    <source>
        <dbReference type="PROSITE" id="PS50835"/>
    </source>
</evidence>
<comment type="caution">
    <text evidence="7">The sequence shown here is derived from an EMBL/GenBank/DDBJ whole genome shotgun (WGS) entry which is preliminary data.</text>
</comment>
<dbReference type="EMBL" id="JABFDY010000011">
    <property type="protein sequence ID" value="KAF7700943.1"/>
    <property type="molecule type" value="Genomic_DNA"/>
</dbReference>
<dbReference type="InterPro" id="IPR013783">
    <property type="entry name" value="Ig-like_fold"/>
</dbReference>
<dbReference type="InterPro" id="IPR013162">
    <property type="entry name" value="CD80_C2-set"/>
</dbReference>
<evidence type="ECO:0000313" key="7">
    <source>
        <dbReference type="EMBL" id="KAF7700943.1"/>
    </source>
</evidence>
<sequence length="394" mass="42720">MRTFILAAALLFITEGVRAQVLTPTNETVLQNFYATFNCSISPGWNFMTWTVNGRLVLNILELSGPVPGSSRYSATNYSTAGQGIWGITIKGVTVDDAGQVGCQVLNNLPVLATLTVQQNGTVAITGSNRTATEGDQVTFQCLAANWLPAPQISWALNGITVDKTLYNTSSVSSGTFMNSNSTLTITAKSNASVACLASVSTLPSPEISTIFLTVQKAVLLASRDQTVLIAITVAFSLAALLFLLIYGIIFFCKRRRKKRSSYQNELRARSQRQHAGYPGRGGVRENFGYVEDSSTADNLDGVYTISRFNTVRDNGTNFQPAEIKPNRYNSPSYSSFDDEPGILGNVSADVRSRPPAEENSYDINTAFAVKNLAEAWVHERNLNSRDTAVCTTA</sequence>
<dbReference type="PROSITE" id="PS50835">
    <property type="entry name" value="IG_LIKE"/>
    <property type="match status" value="1"/>
</dbReference>
<evidence type="ECO:0000256" key="1">
    <source>
        <dbReference type="ARBA" id="ARBA00004167"/>
    </source>
</evidence>
<keyword evidence="4" id="KW-1133">Transmembrane helix</keyword>
<dbReference type="SMART" id="SM00409">
    <property type="entry name" value="IG"/>
    <property type="match status" value="2"/>
</dbReference>
<keyword evidence="4" id="KW-0812">Transmembrane</keyword>
<feature type="transmembrane region" description="Helical" evidence="4">
    <location>
        <begin position="228"/>
        <end position="253"/>
    </location>
</feature>
<feature type="signal peptide" evidence="5">
    <location>
        <begin position="1"/>
        <end position="19"/>
    </location>
</feature>
<reference evidence="7" key="1">
    <citation type="submission" date="2020-08" db="EMBL/GenBank/DDBJ databases">
        <title>Chromosome-level assembly of Southern catfish (Silurus meridionalis) provides insights into visual adaptation to the nocturnal and benthic lifestyles.</title>
        <authorList>
            <person name="Zhang Y."/>
            <person name="Wang D."/>
            <person name="Peng Z."/>
        </authorList>
    </citation>
    <scope>NUCLEOTIDE SEQUENCE</scope>
    <source>
        <strain evidence="7">SWU-2019-XX</strain>
        <tissue evidence="7">Muscle</tissue>
    </source>
</reference>
<dbReference type="InterPro" id="IPR003599">
    <property type="entry name" value="Ig_sub"/>
</dbReference>
<protein>
    <recommendedName>
        <fullName evidence="6">Ig-like domain-containing protein</fullName>
    </recommendedName>
</protein>
<name>A0A8T0B6C1_SILME</name>
<keyword evidence="3" id="KW-1015">Disulfide bond</keyword>
<evidence type="ECO:0000313" key="8">
    <source>
        <dbReference type="Proteomes" id="UP000606274"/>
    </source>
</evidence>
<dbReference type="SUPFAM" id="SSF48726">
    <property type="entry name" value="Immunoglobulin"/>
    <property type="match status" value="2"/>
</dbReference>
<dbReference type="PANTHER" id="PTHR44991">
    <property type="entry name" value="IMMUNOGLOBULIN SUPERFAMILY MEMBER 5"/>
    <property type="match status" value="1"/>
</dbReference>
<keyword evidence="8" id="KW-1185">Reference proteome</keyword>
<dbReference type="Pfam" id="PF08205">
    <property type="entry name" value="C2-set_2"/>
    <property type="match status" value="1"/>
</dbReference>
<proteinExistence type="predicted"/>
<evidence type="ECO:0000256" key="5">
    <source>
        <dbReference type="SAM" id="SignalP"/>
    </source>
</evidence>
<gene>
    <name evidence="7" type="ORF">HF521_002108</name>
</gene>
<dbReference type="Gene3D" id="2.60.40.10">
    <property type="entry name" value="Immunoglobulins"/>
    <property type="match status" value="2"/>
</dbReference>
<dbReference type="InterPro" id="IPR036179">
    <property type="entry name" value="Ig-like_dom_sf"/>
</dbReference>
<evidence type="ECO:0000256" key="3">
    <source>
        <dbReference type="ARBA" id="ARBA00023157"/>
    </source>
</evidence>
<dbReference type="Proteomes" id="UP000606274">
    <property type="component" value="Unassembled WGS sequence"/>
</dbReference>
<feature type="domain" description="Ig-like" evidence="6">
    <location>
        <begin position="110"/>
        <end position="209"/>
    </location>
</feature>
<comment type="subcellular location">
    <subcellularLocation>
        <location evidence="1">Membrane</location>
        <topology evidence="1">Single-pass membrane protein</topology>
    </subcellularLocation>
</comment>
<dbReference type="PANTHER" id="PTHR44991:SF1">
    <property type="entry name" value="IMMUNOGLOBULIN SUPERFAMILY MEMBER 5"/>
    <property type="match status" value="1"/>
</dbReference>
<organism evidence="7 8">
    <name type="scientific">Silurus meridionalis</name>
    <name type="common">Southern catfish</name>
    <name type="synonym">Silurus soldatovi meridionalis</name>
    <dbReference type="NCBI Taxonomy" id="175797"/>
    <lineage>
        <taxon>Eukaryota</taxon>
        <taxon>Metazoa</taxon>
        <taxon>Chordata</taxon>
        <taxon>Craniata</taxon>
        <taxon>Vertebrata</taxon>
        <taxon>Euteleostomi</taxon>
        <taxon>Actinopterygii</taxon>
        <taxon>Neopterygii</taxon>
        <taxon>Teleostei</taxon>
        <taxon>Ostariophysi</taxon>
        <taxon>Siluriformes</taxon>
        <taxon>Siluridae</taxon>
        <taxon>Silurus</taxon>
    </lineage>
</organism>